<comment type="similarity">
    <text evidence="2">Belongs to the CPA3 antiporters (TC 2.A.63) subunit C family.</text>
</comment>
<feature type="transmembrane region" description="Helical" evidence="7">
    <location>
        <begin position="35"/>
        <end position="53"/>
    </location>
</feature>
<gene>
    <name evidence="8" type="ORF">EZ242_00025</name>
</gene>
<comment type="subcellular location">
    <subcellularLocation>
        <location evidence="1">Cell membrane</location>
        <topology evidence="1">Multi-pass membrane protein</topology>
    </subcellularLocation>
</comment>
<evidence type="ECO:0000256" key="5">
    <source>
        <dbReference type="ARBA" id="ARBA00022989"/>
    </source>
</evidence>
<dbReference type="Pfam" id="PF00420">
    <property type="entry name" value="Oxidored_q2"/>
    <property type="match status" value="1"/>
</dbReference>
<keyword evidence="9" id="KW-1185">Reference proteome</keyword>
<dbReference type="EMBL" id="SMLL01000001">
    <property type="protein sequence ID" value="TFZ04193.1"/>
    <property type="molecule type" value="Genomic_DNA"/>
</dbReference>
<comment type="caution">
    <text evidence="8">The sequence shown here is derived from an EMBL/GenBank/DDBJ whole genome shotgun (WGS) entry which is preliminary data.</text>
</comment>
<evidence type="ECO:0000313" key="8">
    <source>
        <dbReference type="EMBL" id="TFZ04193.1"/>
    </source>
</evidence>
<dbReference type="Proteomes" id="UP000297564">
    <property type="component" value="Unassembled WGS sequence"/>
</dbReference>
<feature type="transmembrane region" description="Helical" evidence="7">
    <location>
        <begin position="6"/>
        <end position="23"/>
    </location>
</feature>
<evidence type="ECO:0000256" key="2">
    <source>
        <dbReference type="ARBA" id="ARBA00010388"/>
    </source>
</evidence>
<evidence type="ECO:0000256" key="6">
    <source>
        <dbReference type="ARBA" id="ARBA00023136"/>
    </source>
</evidence>
<dbReference type="InterPro" id="IPR050601">
    <property type="entry name" value="CPA3_antiporter_subunitC"/>
</dbReference>
<dbReference type="RefSeq" id="WP_135283075.1">
    <property type="nucleotide sequence ID" value="NZ_SMLL01000001.1"/>
</dbReference>
<keyword evidence="4 7" id="KW-0812">Transmembrane</keyword>
<protein>
    <recommendedName>
        <fullName evidence="10">Na+/H+ antiporter subunit C</fullName>
    </recommendedName>
</protein>
<keyword evidence="5 7" id="KW-1133">Transmembrane helix</keyword>
<dbReference type="OrthoDB" id="1494613at2"/>
<keyword evidence="6 7" id="KW-0472">Membrane</keyword>
<evidence type="ECO:0000256" key="7">
    <source>
        <dbReference type="SAM" id="Phobius"/>
    </source>
</evidence>
<evidence type="ECO:0000256" key="4">
    <source>
        <dbReference type="ARBA" id="ARBA00022692"/>
    </source>
</evidence>
<dbReference type="AlphaFoldDB" id="A0A4Z0BY63"/>
<evidence type="ECO:0000313" key="9">
    <source>
        <dbReference type="Proteomes" id="UP000297564"/>
    </source>
</evidence>
<organism evidence="8 9">
    <name type="scientific">Ramlibacter rhizophilus</name>
    <dbReference type="NCBI Taxonomy" id="1781167"/>
    <lineage>
        <taxon>Bacteria</taxon>
        <taxon>Pseudomonadati</taxon>
        <taxon>Pseudomonadota</taxon>
        <taxon>Betaproteobacteria</taxon>
        <taxon>Burkholderiales</taxon>
        <taxon>Comamonadaceae</taxon>
        <taxon>Ramlibacter</taxon>
    </lineage>
</organism>
<name>A0A4Z0BY63_9BURK</name>
<evidence type="ECO:0008006" key="10">
    <source>
        <dbReference type="Google" id="ProtNLM"/>
    </source>
</evidence>
<dbReference type="PANTHER" id="PTHR34583">
    <property type="entry name" value="ANTIPORTER SUBUNIT MNHC2-RELATED"/>
    <property type="match status" value="1"/>
</dbReference>
<proteinExistence type="inferred from homology"/>
<keyword evidence="3" id="KW-1003">Cell membrane</keyword>
<dbReference type="Gene3D" id="1.10.287.3510">
    <property type="match status" value="1"/>
</dbReference>
<dbReference type="GO" id="GO:0005886">
    <property type="term" value="C:plasma membrane"/>
    <property type="evidence" value="ECO:0007669"/>
    <property type="project" value="UniProtKB-SubCell"/>
</dbReference>
<dbReference type="InterPro" id="IPR039428">
    <property type="entry name" value="NUOK/Mnh_C1-like"/>
</dbReference>
<sequence length="97" mass="9952">MTSAVLFGLCGAALVAIGLYGLVAHELLLRRVLGFNLLGSGIFLVFGSVAARMPETDPVPLAMVITGIVVALAATALALALAARLERLAPAQGEEEH</sequence>
<feature type="transmembrane region" description="Helical" evidence="7">
    <location>
        <begin position="59"/>
        <end position="82"/>
    </location>
</feature>
<evidence type="ECO:0000256" key="1">
    <source>
        <dbReference type="ARBA" id="ARBA00004651"/>
    </source>
</evidence>
<evidence type="ECO:0000256" key="3">
    <source>
        <dbReference type="ARBA" id="ARBA00022475"/>
    </source>
</evidence>
<dbReference type="PANTHER" id="PTHR34583:SF2">
    <property type="entry name" value="ANTIPORTER SUBUNIT MNHC2-RELATED"/>
    <property type="match status" value="1"/>
</dbReference>
<accession>A0A4Z0BY63</accession>
<reference evidence="8 9" key="1">
    <citation type="submission" date="2019-03" db="EMBL/GenBank/DDBJ databases">
        <title>Ramlibacter rhizophilus CCTCC AB2015357, whole genome shotgun sequence.</title>
        <authorList>
            <person name="Zhang X."/>
            <person name="Feng G."/>
            <person name="Zhu H."/>
        </authorList>
    </citation>
    <scope>NUCLEOTIDE SEQUENCE [LARGE SCALE GENOMIC DNA]</scope>
    <source>
        <strain evidence="8 9">CCTCC AB2015357</strain>
    </source>
</reference>